<proteinExistence type="predicted"/>
<evidence type="ECO:0000256" key="1">
    <source>
        <dbReference type="SAM" id="MobiDB-lite"/>
    </source>
</evidence>
<dbReference type="AlphaFoldDB" id="A0A382ZYI6"/>
<name>A0A382ZYI6_9ZZZZ</name>
<gene>
    <name evidence="2" type="ORF">METZ01_LOCUS453406</name>
</gene>
<sequence length="57" mass="6260">MFFLESCGTWNQVKKGLTGQKTSSTDEFLVEKKDPLIKPPNFEKLPVPGSDPSSTSS</sequence>
<feature type="region of interest" description="Disordered" evidence="1">
    <location>
        <begin position="37"/>
        <end position="57"/>
    </location>
</feature>
<evidence type="ECO:0000313" key="2">
    <source>
        <dbReference type="EMBL" id="SVE00552.1"/>
    </source>
</evidence>
<accession>A0A382ZYI6</accession>
<protein>
    <submittedName>
        <fullName evidence="2">Uncharacterized protein</fullName>
    </submittedName>
</protein>
<dbReference type="EMBL" id="UINC01187695">
    <property type="protein sequence ID" value="SVE00552.1"/>
    <property type="molecule type" value="Genomic_DNA"/>
</dbReference>
<reference evidence="2" key="1">
    <citation type="submission" date="2018-05" db="EMBL/GenBank/DDBJ databases">
        <authorList>
            <person name="Lanie J.A."/>
            <person name="Ng W.-L."/>
            <person name="Kazmierczak K.M."/>
            <person name="Andrzejewski T.M."/>
            <person name="Davidsen T.M."/>
            <person name="Wayne K.J."/>
            <person name="Tettelin H."/>
            <person name="Glass J.I."/>
            <person name="Rusch D."/>
            <person name="Podicherti R."/>
            <person name="Tsui H.-C.T."/>
            <person name="Winkler M.E."/>
        </authorList>
    </citation>
    <scope>NUCLEOTIDE SEQUENCE</scope>
</reference>
<feature type="non-terminal residue" evidence="2">
    <location>
        <position position="57"/>
    </location>
</feature>
<organism evidence="2">
    <name type="scientific">marine metagenome</name>
    <dbReference type="NCBI Taxonomy" id="408172"/>
    <lineage>
        <taxon>unclassified sequences</taxon>
        <taxon>metagenomes</taxon>
        <taxon>ecological metagenomes</taxon>
    </lineage>
</organism>